<dbReference type="NCBIfam" id="TIGR02017">
    <property type="entry name" value="hutG_amidohyd"/>
    <property type="match status" value="1"/>
</dbReference>
<dbReference type="EMBL" id="JAIKTS010000001">
    <property type="protein sequence ID" value="MCL7713869.1"/>
    <property type="molecule type" value="Genomic_DNA"/>
</dbReference>
<feature type="region of interest" description="Disordered" evidence="1">
    <location>
        <begin position="281"/>
        <end position="300"/>
    </location>
</feature>
<dbReference type="GO" id="GO:0050129">
    <property type="term" value="F:N-formylglutamate deformylase activity"/>
    <property type="evidence" value="ECO:0007669"/>
    <property type="project" value="UniProtKB-EC"/>
</dbReference>
<sequence>MNTLPDWLQIHEGDAPLIVSFPHTGTELPAGIADSFVSPWLARRDADWWVHELYAFARDLGASTVRTALSRSVIDVNRDPSGVSLYPGQNTTGLCPTTTFDNQPLYRTGHEPDAAETARRRDTYFAPYHAALAAQIVRLRRRHPVVVVYDAHSIRSRIPHLFDGELPQFNIGSAGPTGEPDTACDNALTDVVENLCALSGLTHVRNGRFKGGWITRHYSDIPGGVHTLQMELACRGYMHEPTPAEVDEQHWPTPYDPQHAAPVRNTLRQVLSACLDFAMRANPPQKPAQPGTGASPGAEA</sequence>
<dbReference type="Pfam" id="PF05013">
    <property type="entry name" value="FGase"/>
    <property type="match status" value="1"/>
</dbReference>
<protein>
    <submittedName>
        <fullName evidence="2">N-formylglutamate deformylase</fullName>
        <ecNumber evidence="2">3.5.1.68</ecNumber>
    </submittedName>
</protein>
<dbReference type="InterPro" id="IPR010247">
    <property type="entry name" value="HutG_amidohyd"/>
</dbReference>
<dbReference type="EC" id="3.5.1.68" evidence="2"/>
<proteinExistence type="predicted"/>
<comment type="caution">
    <text evidence="2">The sequence shown here is derived from an EMBL/GenBank/DDBJ whole genome shotgun (WGS) entry which is preliminary data.</text>
</comment>
<reference evidence="2 3" key="1">
    <citation type="submission" date="2021-08" db="EMBL/GenBank/DDBJ databases">
        <title>Novel members of of the genus Stenotrophomonas from differernt environment.</title>
        <authorList>
            <person name="Deng Y."/>
        </authorList>
    </citation>
    <scope>NUCLEOTIDE SEQUENCE [LARGE SCALE GENOMIC DNA]</scope>
    <source>
        <strain evidence="2 3">CPCC 101365</strain>
    </source>
</reference>
<dbReference type="Gene3D" id="3.40.630.40">
    <property type="entry name" value="Zn-dependent exopeptidases"/>
    <property type="match status" value="1"/>
</dbReference>
<evidence type="ECO:0000313" key="2">
    <source>
        <dbReference type="EMBL" id="MCL7713869.1"/>
    </source>
</evidence>
<dbReference type="InterPro" id="IPR007709">
    <property type="entry name" value="N-FG_amidohydro"/>
</dbReference>
<name>A0ABT0SFT5_9GAMM</name>
<keyword evidence="2" id="KW-0378">Hydrolase</keyword>
<evidence type="ECO:0000313" key="3">
    <source>
        <dbReference type="Proteomes" id="UP001431235"/>
    </source>
</evidence>
<dbReference type="SUPFAM" id="SSF53187">
    <property type="entry name" value="Zn-dependent exopeptidases"/>
    <property type="match status" value="1"/>
</dbReference>
<gene>
    <name evidence="2" type="primary">hutG</name>
    <name evidence="2" type="ORF">K5L01_04220</name>
</gene>
<accession>A0ABT0SFT5</accession>
<keyword evidence="3" id="KW-1185">Reference proteome</keyword>
<dbReference type="Proteomes" id="UP001431235">
    <property type="component" value="Unassembled WGS sequence"/>
</dbReference>
<dbReference type="RefSeq" id="WP_250062223.1">
    <property type="nucleotide sequence ID" value="NZ_JAIKTS010000001.1"/>
</dbReference>
<evidence type="ECO:0000256" key="1">
    <source>
        <dbReference type="SAM" id="MobiDB-lite"/>
    </source>
</evidence>
<organism evidence="2 3">
    <name type="scientific">Stenotrophomonas mori</name>
    <dbReference type="NCBI Taxonomy" id="2871096"/>
    <lineage>
        <taxon>Bacteria</taxon>
        <taxon>Pseudomonadati</taxon>
        <taxon>Pseudomonadota</taxon>
        <taxon>Gammaproteobacteria</taxon>
        <taxon>Lysobacterales</taxon>
        <taxon>Lysobacteraceae</taxon>
        <taxon>Stenotrophomonas</taxon>
    </lineage>
</organism>